<keyword evidence="2" id="KW-1185">Reference proteome</keyword>
<accession>I3VQ51</accession>
<protein>
    <submittedName>
        <fullName evidence="1">B62</fullName>
    </submittedName>
</protein>
<evidence type="ECO:0000313" key="1">
    <source>
        <dbReference type="EMBL" id="AFK83895.1"/>
    </source>
</evidence>
<dbReference type="GeneID" id="80534785"/>
<organism evidence="1 2">
    <name type="scientific">miniopterid betaherpesvirus 1</name>
    <dbReference type="NCBI Taxonomy" id="3070189"/>
    <lineage>
        <taxon>Viruses</taxon>
        <taxon>Duplodnaviria</taxon>
        <taxon>Heunggongvirae</taxon>
        <taxon>Peploviricota</taxon>
        <taxon>Herviviricetes</taxon>
        <taxon>Herpesvirales</taxon>
        <taxon>Orthoherpesviridae</taxon>
        <taxon>Betaherpesvirinae</taxon>
        <taxon>Quwivirus</taxon>
        <taxon>Quwivirus miniopteridbeta1</taxon>
    </lineage>
</organism>
<dbReference type="Proteomes" id="UP000103899">
    <property type="component" value="Segment"/>
</dbReference>
<dbReference type="KEGG" id="vg:80534785"/>
<evidence type="ECO:0000313" key="2">
    <source>
        <dbReference type="Proteomes" id="UP000103899"/>
    </source>
</evidence>
<reference evidence="1 2" key="1">
    <citation type="journal article" date="2012" name="J. Virol.">
        <title>A Novel Bat Herpesvirus Encodes Homologues of Major Histocompatibility Complex Classes I and II, C-Type Lectin, and a Unique Family of Immune-Related Genes.</title>
        <authorList>
            <person name="Zhang H."/>
            <person name="Todd S."/>
            <person name="Tachedjian M."/>
            <person name="Barr J.A."/>
            <person name="Luo M."/>
            <person name="Yu M."/>
            <person name="Marsh G.A."/>
            <person name="Crameri G."/>
            <person name="Wang L.F."/>
        </authorList>
    </citation>
    <scope>NUCLEOTIDE SEQUENCE [LARGE SCALE GENOMIC DNA]</scope>
    <source>
        <strain evidence="1">B7D8</strain>
    </source>
</reference>
<sequence length="74" mass="8754">MSREAFRVYDITYSRITVRISTYRACRVPLLRFASCTFFGLRGFVRLDHRVQVDVFSFAGFRVRCIPGICKRIR</sequence>
<name>I3VQ51_9BETA</name>
<dbReference type="RefSeq" id="YP_010797082.1">
    <property type="nucleotide sequence ID" value="NC_076129.1"/>
</dbReference>
<proteinExistence type="predicted"/>
<dbReference type="EMBL" id="JQ805139">
    <property type="protein sequence ID" value="AFK83895.1"/>
    <property type="molecule type" value="Genomic_DNA"/>
</dbReference>